<keyword evidence="2" id="KW-1185">Reference proteome</keyword>
<proteinExistence type="predicted"/>
<dbReference type="Proteomes" id="UP001163321">
    <property type="component" value="Chromosome 5"/>
</dbReference>
<dbReference type="EMBL" id="CM047584">
    <property type="protein sequence ID" value="KAI9912113.1"/>
    <property type="molecule type" value="Genomic_DNA"/>
</dbReference>
<evidence type="ECO:0000313" key="2">
    <source>
        <dbReference type="Proteomes" id="UP001163321"/>
    </source>
</evidence>
<gene>
    <name evidence="1" type="ORF">PsorP6_008981</name>
</gene>
<comment type="caution">
    <text evidence="1">The sequence shown here is derived from an EMBL/GenBank/DDBJ whole genome shotgun (WGS) entry which is preliminary data.</text>
</comment>
<name>A0ACC0VZZ8_9STRA</name>
<organism evidence="1 2">
    <name type="scientific">Peronosclerospora sorghi</name>
    <dbReference type="NCBI Taxonomy" id="230839"/>
    <lineage>
        <taxon>Eukaryota</taxon>
        <taxon>Sar</taxon>
        <taxon>Stramenopiles</taxon>
        <taxon>Oomycota</taxon>
        <taxon>Peronosporomycetes</taxon>
        <taxon>Peronosporales</taxon>
        <taxon>Peronosporaceae</taxon>
        <taxon>Peronosclerospora</taxon>
    </lineage>
</organism>
<evidence type="ECO:0000313" key="1">
    <source>
        <dbReference type="EMBL" id="KAI9912113.1"/>
    </source>
</evidence>
<reference evidence="1 2" key="1">
    <citation type="journal article" date="2022" name="bioRxiv">
        <title>The genome of the oomycete Peronosclerospora sorghi, a cosmopolitan pathogen of maize and sorghum, is inflated with dispersed pseudogenes.</title>
        <authorList>
            <person name="Fletcher K."/>
            <person name="Martin F."/>
            <person name="Isakeit T."/>
            <person name="Cavanaugh K."/>
            <person name="Magill C."/>
            <person name="Michelmore R."/>
        </authorList>
    </citation>
    <scope>NUCLEOTIDE SEQUENCE [LARGE SCALE GENOMIC DNA]</scope>
    <source>
        <strain evidence="1">P6</strain>
    </source>
</reference>
<sequence length="384" mass="43020">MGTFVEVPLPPGRKAVKSKWVFKKKTLADGSLNKYKARVVAKGFIQRYGEDYTETFSPVVLQSTGLKQASRSWYEKLRAYLISLGFQCGKAGNFLFIKGADETLMIILVYVDDILAFAMRDSDLFDFKASMEATFECSFSGDEVRVSQHKCADTILDRFGMKNVRPAATPMEEQYSNCLFQEQDLTTFKPRPALGALLYLSVLTRPDISTAVRLLAQKTERPTAALKAGIENVFRYLKSTKEYGLVIRDGTEHDGLVVYCDAAFAVERDRKSSTGFAIFYDGNLVEWGSKKQGTVTLSSTEAEYIAMATGLKECIGIMLVLKDLGVVTKNIVVMEDNQGAHLLAQSKGVTQRSRHIDTKYHWIREKLSDGLVLSDQLNDCRPFY</sequence>
<accession>A0ACC0VZZ8</accession>
<protein>
    <submittedName>
        <fullName evidence="1">Uncharacterized protein</fullName>
    </submittedName>
</protein>